<evidence type="ECO:0000259" key="1">
    <source>
        <dbReference type="Pfam" id="PF17921"/>
    </source>
</evidence>
<protein>
    <submittedName>
        <fullName evidence="2">Retrovirus-related Pol polyprotein from transposon 17.6</fullName>
    </submittedName>
</protein>
<dbReference type="EMBL" id="BMAV01007778">
    <property type="protein sequence ID" value="GFY50881.1"/>
    <property type="molecule type" value="Genomic_DNA"/>
</dbReference>
<accession>A0A8X6JEK2</accession>
<name>A0A8X6JEK2_9ARAC</name>
<sequence>MKHVDALSRHPVMNITYDEITAKIQNAQNKAEYITTIKQIEDSGKVNDFRILNDILLKLVDGKELLVVPDSMQTEIIKRAHDKGHFAVAKTEQIITLDYYFPKLTCKVQNVLAKLCSLYFGE</sequence>
<organism evidence="2 4">
    <name type="scientific">Trichonephila inaurata madagascariensis</name>
    <dbReference type="NCBI Taxonomy" id="2747483"/>
    <lineage>
        <taxon>Eukaryota</taxon>
        <taxon>Metazoa</taxon>
        <taxon>Ecdysozoa</taxon>
        <taxon>Arthropoda</taxon>
        <taxon>Chelicerata</taxon>
        <taxon>Arachnida</taxon>
        <taxon>Araneae</taxon>
        <taxon>Araneomorphae</taxon>
        <taxon>Entelegynae</taxon>
        <taxon>Araneoidea</taxon>
        <taxon>Nephilidae</taxon>
        <taxon>Trichonephila</taxon>
        <taxon>Trichonephila inaurata</taxon>
    </lineage>
</organism>
<gene>
    <name evidence="2" type="primary">pol_1810</name>
    <name evidence="3" type="ORF">TNIN_233731</name>
    <name evidence="2" type="ORF">TNIN_338911</name>
</gene>
<evidence type="ECO:0000313" key="4">
    <source>
        <dbReference type="Proteomes" id="UP000886998"/>
    </source>
</evidence>
<dbReference type="Pfam" id="PF17921">
    <property type="entry name" value="Integrase_H2C2"/>
    <property type="match status" value="1"/>
</dbReference>
<evidence type="ECO:0000313" key="2">
    <source>
        <dbReference type="EMBL" id="GFS64328.1"/>
    </source>
</evidence>
<keyword evidence="4" id="KW-1185">Reference proteome</keyword>
<proteinExistence type="predicted"/>
<feature type="domain" description="Integrase zinc-binding" evidence="1">
    <location>
        <begin position="68"/>
        <end position="112"/>
    </location>
</feature>
<reference evidence="2" key="1">
    <citation type="submission" date="2020-08" db="EMBL/GenBank/DDBJ databases">
        <title>Multicomponent nature underlies the extraordinary mechanical properties of spider dragline silk.</title>
        <authorList>
            <person name="Kono N."/>
            <person name="Nakamura H."/>
            <person name="Mori M."/>
            <person name="Yoshida Y."/>
            <person name="Ohtoshi R."/>
            <person name="Malay A.D."/>
            <person name="Moran D.A.P."/>
            <person name="Tomita M."/>
            <person name="Numata K."/>
            <person name="Arakawa K."/>
        </authorList>
    </citation>
    <scope>NUCLEOTIDE SEQUENCE</scope>
</reference>
<dbReference type="OrthoDB" id="6740446at2759"/>
<evidence type="ECO:0000313" key="3">
    <source>
        <dbReference type="EMBL" id="GFY50881.1"/>
    </source>
</evidence>
<comment type="caution">
    <text evidence="2">The sequence shown here is derived from an EMBL/GenBank/DDBJ whole genome shotgun (WGS) entry which is preliminary data.</text>
</comment>
<dbReference type="EMBL" id="BMAV01028026">
    <property type="protein sequence ID" value="GFS64328.1"/>
    <property type="molecule type" value="Genomic_DNA"/>
</dbReference>
<dbReference type="InterPro" id="IPR041588">
    <property type="entry name" value="Integrase_H2C2"/>
</dbReference>
<dbReference type="AlphaFoldDB" id="A0A8X6JEK2"/>
<dbReference type="Gene3D" id="1.10.340.70">
    <property type="match status" value="1"/>
</dbReference>
<dbReference type="Proteomes" id="UP000886998">
    <property type="component" value="Unassembled WGS sequence"/>
</dbReference>